<dbReference type="EMBL" id="SNWP01000010">
    <property type="protein sequence ID" value="TDO28047.1"/>
    <property type="molecule type" value="Genomic_DNA"/>
</dbReference>
<protein>
    <submittedName>
        <fullName evidence="1">Uncharacterized protein</fullName>
    </submittedName>
</protein>
<accession>A0A4R6IZV4</accession>
<dbReference type="RefSeq" id="WP_133472612.1">
    <property type="nucleotide sequence ID" value="NZ_SNWP01000010.1"/>
</dbReference>
<gene>
    <name evidence="1" type="ORF">BC659_0105</name>
</gene>
<evidence type="ECO:0000313" key="1">
    <source>
        <dbReference type="EMBL" id="TDO28047.1"/>
    </source>
</evidence>
<keyword evidence="2" id="KW-1185">Reference proteome</keyword>
<dbReference type="Proteomes" id="UP000295741">
    <property type="component" value="Unassembled WGS sequence"/>
</dbReference>
<evidence type="ECO:0000313" key="2">
    <source>
        <dbReference type="Proteomes" id="UP000295741"/>
    </source>
</evidence>
<reference evidence="1 2" key="1">
    <citation type="submission" date="2019-03" db="EMBL/GenBank/DDBJ databases">
        <title>Genomic Encyclopedia of Archaeal and Bacterial Type Strains, Phase II (KMG-II): from individual species to whole genera.</title>
        <authorList>
            <person name="Goeker M."/>
        </authorList>
    </citation>
    <scope>NUCLEOTIDE SEQUENCE [LARGE SCALE GENOMIC DNA]</scope>
    <source>
        <strain evidence="1 2">DSM 28323</strain>
    </source>
</reference>
<proteinExistence type="predicted"/>
<dbReference type="AlphaFoldDB" id="A0A4R6IZV4"/>
<name>A0A4R6IZV4_9BACT</name>
<comment type="caution">
    <text evidence="1">The sequence shown here is derived from an EMBL/GenBank/DDBJ whole genome shotgun (WGS) entry which is preliminary data.</text>
</comment>
<sequence>MAQSDQLTKIRAVQAVNIWPVSINGESNDTLVYFFRNDTVLLRTSHTSRHMFYSADQEEPDSMLVTNIYRYFLYKKGATKGQWLEDYKISPDKFNDTELVDSVLANKQGYFATPLAELIQHDSIQLIHTKTIDQQIEKTYIFNKHRHLKGADTLILGFHPGFKQTEFRFYNYQPPEENMVLNSVRMIIQCDEAIQKNMPEFALMKFHHYLSEVSPAIIAEAEKYFALFRSLKSTASGQ</sequence>
<organism evidence="1 2">
    <name type="scientific">Sediminibacterium goheungense</name>
    <dbReference type="NCBI Taxonomy" id="1086393"/>
    <lineage>
        <taxon>Bacteria</taxon>
        <taxon>Pseudomonadati</taxon>
        <taxon>Bacteroidota</taxon>
        <taxon>Chitinophagia</taxon>
        <taxon>Chitinophagales</taxon>
        <taxon>Chitinophagaceae</taxon>
        <taxon>Sediminibacterium</taxon>
    </lineage>
</organism>